<sequence length="255" mass="29055">MAIGELDDGSGFRVYESRVRHFLCRRNERLVRYGPGHRHRVAATVRRWNEAHSSGRSGGCTVSASHVSFLQVLARWVALADRYRVFSKVFVMVFGRNTKVLIMVMAFGSEDTVLDMGTFSQWYDGDGSGILNSVRYWIHMGLVGFVVGEQERVAGILRPRQGTDAGRFEETGRVQSRGGRNEGGWWEELMDGREGTRWSERLRVVAMEISWLQRLRAIRLKMITYRLHDDVGREMLCMDTWLGNCCGGGNIPCDK</sequence>
<evidence type="ECO:0000313" key="2">
    <source>
        <dbReference type="Proteomes" id="UP001472677"/>
    </source>
</evidence>
<proteinExistence type="predicted"/>
<evidence type="ECO:0000313" key="1">
    <source>
        <dbReference type="EMBL" id="KAK8579204.1"/>
    </source>
</evidence>
<name>A0ABR2FEL0_9ROSI</name>
<organism evidence="1 2">
    <name type="scientific">Hibiscus sabdariffa</name>
    <name type="common">roselle</name>
    <dbReference type="NCBI Taxonomy" id="183260"/>
    <lineage>
        <taxon>Eukaryota</taxon>
        <taxon>Viridiplantae</taxon>
        <taxon>Streptophyta</taxon>
        <taxon>Embryophyta</taxon>
        <taxon>Tracheophyta</taxon>
        <taxon>Spermatophyta</taxon>
        <taxon>Magnoliopsida</taxon>
        <taxon>eudicotyledons</taxon>
        <taxon>Gunneridae</taxon>
        <taxon>Pentapetalae</taxon>
        <taxon>rosids</taxon>
        <taxon>malvids</taxon>
        <taxon>Malvales</taxon>
        <taxon>Malvaceae</taxon>
        <taxon>Malvoideae</taxon>
        <taxon>Hibiscus</taxon>
    </lineage>
</organism>
<protein>
    <submittedName>
        <fullName evidence="1">Uncharacterized protein</fullName>
    </submittedName>
</protein>
<reference evidence="1 2" key="1">
    <citation type="journal article" date="2024" name="G3 (Bethesda)">
        <title>Genome assembly of Hibiscus sabdariffa L. provides insights into metabolisms of medicinal natural products.</title>
        <authorList>
            <person name="Kim T."/>
        </authorList>
    </citation>
    <scope>NUCLEOTIDE SEQUENCE [LARGE SCALE GENOMIC DNA]</scope>
    <source>
        <strain evidence="1">TK-2024</strain>
        <tissue evidence="1">Old leaves</tissue>
    </source>
</reference>
<accession>A0ABR2FEL0</accession>
<comment type="caution">
    <text evidence="1">The sequence shown here is derived from an EMBL/GenBank/DDBJ whole genome shotgun (WGS) entry which is preliminary data.</text>
</comment>
<dbReference type="Proteomes" id="UP001472677">
    <property type="component" value="Unassembled WGS sequence"/>
</dbReference>
<keyword evidence="2" id="KW-1185">Reference proteome</keyword>
<dbReference type="EMBL" id="JBBPBM010000006">
    <property type="protein sequence ID" value="KAK8579204.1"/>
    <property type="molecule type" value="Genomic_DNA"/>
</dbReference>
<gene>
    <name evidence="1" type="ORF">V6N12_069533</name>
</gene>